<organism evidence="7 8">
    <name type="scientific">Flavisolibacter ginsenosidimutans</name>
    <dbReference type="NCBI Taxonomy" id="661481"/>
    <lineage>
        <taxon>Bacteria</taxon>
        <taxon>Pseudomonadati</taxon>
        <taxon>Bacteroidota</taxon>
        <taxon>Chitinophagia</taxon>
        <taxon>Chitinophagales</taxon>
        <taxon>Chitinophagaceae</taxon>
        <taxon>Flavisolibacter</taxon>
    </lineage>
</organism>
<feature type="transmembrane region" description="Helical" evidence="6">
    <location>
        <begin position="337"/>
        <end position="359"/>
    </location>
</feature>
<proteinExistence type="predicted"/>
<keyword evidence="2" id="KW-1003">Cell membrane</keyword>
<evidence type="ECO:0000256" key="5">
    <source>
        <dbReference type="ARBA" id="ARBA00023136"/>
    </source>
</evidence>
<evidence type="ECO:0000256" key="3">
    <source>
        <dbReference type="ARBA" id="ARBA00022692"/>
    </source>
</evidence>
<dbReference type="InterPro" id="IPR005495">
    <property type="entry name" value="LptG/LptF_permease"/>
</dbReference>
<dbReference type="OrthoDB" id="9807977at2"/>
<reference evidence="7 8" key="1">
    <citation type="journal article" date="2015" name="Int. J. Syst. Evol. Microbiol.">
        <title>Flavisolibacter ginsenosidimutans sp. nov., with ginsenoside-converting activity isolated from soil used for cultivating ginseng.</title>
        <authorList>
            <person name="Zhao Y."/>
            <person name="Liu Q."/>
            <person name="Kang M.S."/>
            <person name="Jin F."/>
            <person name="Yu H."/>
            <person name="Im W.T."/>
        </authorList>
    </citation>
    <scope>NUCLEOTIDE SEQUENCE [LARGE SCALE GENOMIC DNA]</scope>
    <source>
        <strain evidence="7 8">Gsoil 636</strain>
    </source>
</reference>
<dbReference type="Proteomes" id="UP000321204">
    <property type="component" value="Chromosome"/>
</dbReference>
<accession>A0A5B8UPH3</accession>
<dbReference type="GO" id="GO:0043190">
    <property type="term" value="C:ATP-binding cassette (ABC) transporter complex"/>
    <property type="evidence" value="ECO:0007669"/>
    <property type="project" value="TreeGrafter"/>
</dbReference>
<dbReference type="AlphaFoldDB" id="A0A5B8UPH3"/>
<feature type="transmembrane region" description="Helical" evidence="6">
    <location>
        <begin position="104"/>
        <end position="123"/>
    </location>
</feature>
<sequence length="364" mass="41701">MKKLDWYILRKFFVTFLFCMMAFTVLAVAVDSSEKTDDFVKTGLSSVEILRQYYVGFVPYIWGLLYPLFVFIAVIFFTSKMALRSEVIAMIASGTSYNRWLRPYFIGGTAMALILLLANRYAIPKANEVRSDFETKYLNSTLSPSNQQTRCPNCFYKRIDSVTYVGLKYYDVNSKAANSFFLERVKKNKVVYNLRADRIEWDSTKRNWKLLNVVERTIDSMKETVVQTPQKNVALNLQPSELRNDEFLKDKLTSPELQHFIRLEEQRATEGLAPLKVEMYRRDATPFSVLLLTLIGAIIAGRKTRGGSGLHLAIGIMVASLFILSDRFSTVFAIKSSFPPALAAWVPNIIFSVVAYYLYRKAPK</sequence>
<evidence type="ECO:0000256" key="4">
    <source>
        <dbReference type="ARBA" id="ARBA00022989"/>
    </source>
</evidence>
<keyword evidence="5 6" id="KW-0472">Membrane</keyword>
<dbReference type="EMBL" id="CP042433">
    <property type="protein sequence ID" value="QEC58488.1"/>
    <property type="molecule type" value="Genomic_DNA"/>
</dbReference>
<evidence type="ECO:0000256" key="6">
    <source>
        <dbReference type="SAM" id="Phobius"/>
    </source>
</evidence>
<protein>
    <submittedName>
        <fullName evidence="7">YjgP/YjgQ family permease</fullName>
    </submittedName>
</protein>
<dbReference type="GO" id="GO:0015920">
    <property type="term" value="P:lipopolysaccharide transport"/>
    <property type="evidence" value="ECO:0007669"/>
    <property type="project" value="TreeGrafter"/>
</dbReference>
<feature type="transmembrane region" description="Helical" evidence="6">
    <location>
        <begin position="284"/>
        <end position="301"/>
    </location>
</feature>
<dbReference type="PANTHER" id="PTHR33529:SF8">
    <property type="entry name" value="PERMEASE, YJGP_YJGQ FAMILY"/>
    <property type="match status" value="1"/>
</dbReference>
<dbReference type="PANTHER" id="PTHR33529">
    <property type="entry name" value="SLR0882 PROTEIN-RELATED"/>
    <property type="match status" value="1"/>
</dbReference>
<evidence type="ECO:0000256" key="2">
    <source>
        <dbReference type="ARBA" id="ARBA00022475"/>
    </source>
</evidence>
<feature type="transmembrane region" description="Helical" evidence="6">
    <location>
        <begin position="12"/>
        <end position="30"/>
    </location>
</feature>
<keyword evidence="3 6" id="KW-0812">Transmembrane</keyword>
<comment type="subcellular location">
    <subcellularLocation>
        <location evidence="1">Cell membrane</location>
        <topology evidence="1">Multi-pass membrane protein</topology>
    </subcellularLocation>
</comment>
<dbReference type="KEGG" id="fgg:FSB75_08830"/>
<name>A0A5B8UPH3_9BACT</name>
<evidence type="ECO:0000256" key="1">
    <source>
        <dbReference type="ARBA" id="ARBA00004651"/>
    </source>
</evidence>
<evidence type="ECO:0000313" key="7">
    <source>
        <dbReference type="EMBL" id="QEC58488.1"/>
    </source>
</evidence>
<keyword evidence="8" id="KW-1185">Reference proteome</keyword>
<gene>
    <name evidence="7" type="ORF">FSB75_08830</name>
</gene>
<feature type="transmembrane region" description="Helical" evidence="6">
    <location>
        <begin position="308"/>
        <end position="325"/>
    </location>
</feature>
<feature type="transmembrane region" description="Helical" evidence="6">
    <location>
        <begin position="60"/>
        <end position="83"/>
    </location>
</feature>
<evidence type="ECO:0000313" key="8">
    <source>
        <dbReference type="Proteomes" id="UP000321204"/>
    </source>
</evidence>
<keyword evidence="4 6" id="KW-1133">Transmembrane helix</keyword>
<dbReference type="Pfam" id="PF03739">
    <property type="entry name" value="LptF_LptG"/>
    <property type="match status" value="1"/>
</dbReference>